<reference evidence="2" key="2">
    <citation type="submission" date="2020-11" db="EMBL/GenBank/DDBJ databases">
        <title>Description of novel Gluconobacter species.</title>
        <authorList>
            <person name="Cleenwerck I."/>
            <person name="Cnockaert M."/>
            <person name="Borremans W."/>
            <person name="Wieme A.D."/>
            <person name="De Vuyst L."/>
            <person name="Vandamme P."/>
        </authorList>
    </citation>
    <scope>NUCLEOTIDE SEQUENCE</scope>
    <source>
        <strain evidence="2">LMG 1745</strain>
    </source>
</reference>
<dbReference type="RefSeq" id="WP_194262967.1">
    <property type="nucleotide sequence ID" value="NZ_JABCQH010000010.1"/>
</dbReference>
<comment type="caution">
    <text evidence="2">The sequence shown here is derived from an EMBL/GenBank/DDBJ whole genome shotgun (WGS) entry which is preliminary data.</text>
</comment>
<evidence type="ECO:0000313" key="3">
    <source>
        <dbReference type="Proteomes" id="UP000662701"/>
    </source>
</evidence>
<evidence type="ECO:0000313" key="2">
    <source>
        <dbReference type="EMBL" id="MBF0889180.1"/>
    </source>
</evidence>
<organism evidence="2 3">
    <name type="scientific">Gluconobacter cadivus</name>
    <dbReference type="NCBI Taxonomy" id="2728101"/>
    <lineage>
        <taxon>Bacteria</taxon>
        <taxon>Pseudomonadati</taxon>
        <taxon>Pseudomonadota</taxon>
        <taxon>Alphaproteobacteria</taxon>
        <taxon>Acetobacterales</taxon>
        <taxon>Acetobacteraceae</taxon>
        <taxon>Gluconobacter</taxon>
    </lineage>
</organism>
<dbReference type="Proteomes" id="UP000662701">
    <property type="component" value="Unassembled WGS sequence"/>
</dbReference>
<keyword evidence="1" id="KW-0472">Membrane</keyword>
<gene>
    <name evidence="2" type="ORF">HKD19_11530</name>
</gene>
<keyword evidence="1" id="KW-0812">Transmembrane</keyword>
<reference evidence="2" key="1">
    <citation type="submission" date="2020-04" db="EMBL/GenBank/DDBJ databases">
        <authorList>
            <person name="Sombolestani A."/>
        </authorList>
    </citation>
    <scope>NUCLEOTIDE SEQUENCE</scope>
    <source>
        <strain evidence="2">LMG 1745</strain>
    </source>
</reference>
<sequence>MFVRNEGLFTITVTTGGAPKNAIPLSWEAAIVSCGVGIVLIVLAMLLMRGLGQVLLRDMRRKTRMQD</sequence>
<evidence type="ECO:0000256" key="1">
    <source>
        <dbReference type="SAM" id="Phobius"/>
    </source>
</evidence>
<protein>
    <submittedName>
        <fullName evidence="2">Uncharacterized protein</fullName>
    </submittedName>
</protein>
<dbReference type="EMBL" id="JABCQH010000010">
    <property type="protein sequence ID" value="MBF0889180.1"/>
    <property type="molecule type" value="Genomic_DNA"/>
</dbReference>
<keyword evidence="3" id="KW-1185">Reference proteome</keyword>
<keyword evidence="1" id="KW-1133">Transmembrane helix</keyword>
<feature type="transmembrane region" description="Helical" evidence="1">
    <location>
        <begin position="29"/>
        <end position="56"/>
    </location>
</feature>
<accession>A0ABR9YXA4</accession>
<proteinExistence type="predicted"/>
<name>A0ABR9YXA4_9PROT</name>